<dbReference type="EMBL" id="CP034759">
    <property type="protein sequence ID" value="QBG36823.1"/>
    <property type="molecule type" value="Genomic_DNA"/>
</dbReference>
<dbReference type="AlphaFoldDB" id="A0A4P6P5Q4"/>
<evidence type="ECO:0000313" key="1">
    <source>
        <dbReference type="EMBL" id="QBG36823.1"/>
    </source>
</evidence>
<name>A0A4P6P5Q4_9GAMM</name>
<dbReference type="OrthoDB" id="6238348at2"/>
<organism evidence="1 2">
    <name type="scientific">Litorilituus sediminis</name>
    <dbReference type="NCBI Taxonomy" id="718192"/>
    <lineage>
        <taxon>Bacteria</taxon>
        <taxon>Pseudomonadati</taxon>
        <taxon>Pseudomonadota</taxon>
        <taxon>Gammaproteobacteria</taxon>
        <taxon>Alteromonadales</taxon>
        <taxon>Colwelliaceae</taxon>
        <taxon>Litorilituus</taxon>
    </lineage>
</organism>
<dbReference type="Proteomes" id="UP000290244">
    <property type="component" value="Chromosome"/>
</dbReference>
<accession>A0A4P6P5Q4</accession>
<proteinExistence type="predicted"/>
<keyword evidence="2" id="KW-1185">Reference proteome</keyword>
<dbReference type="RefSeq" id="WP_130603340.1">
    <property type="nucleotide sequence ID" value="NZ_CP034759.1"/>
</dbReference>
<sequence>MSKKPDRSTAMKNLIAAVRNDFPFNEPDANICGISCIGCPKKLLEIVDTELCDWQVKLEDNITPSFGEISRLAKLCKNVRRGLKRNGLVE</sequence>
<protein>
    <submittedName>
        <fullName evidence="1">Uncharacterized protein</fullName>
    </submittedName>
</protein>
<reference evidence="1 2" key="1">
    <citation type="submission" date="2018-12" db="EMBL/GenBank/DDBJ databases">
        <title>Complete genome of Litorilituus sediminis.</title>
        <authorList>
            <person name="Liu A."/>
            <person name="Rong J."/>
        </authorList>
    </citation>
    <scope>NUCLEOTIDE SEQUENCE [LARGE SCALE GENOMIC DNA]</scope>
    <source>
        <strain evidence="1 2">JCM 17549</strain>
    </source>
</reference>
<evidence type="ECO:0000313" key="2">
    <source>
        <dbReference type="Proteomes" id="UP000290244"/>
    </source>
</evidence>
<gene>
    <name evidence="1" type="ORF">EMK97_14390</name>
</gene>
<dbReference type="KEGG" id="lsd:EMK97_14390"/>